<dbReference type="RefSeq" id="WP_014085423.1">
    <property type="nucleotide sequence ID" value="NC_016001.1"/>
</dbReference>
<dbReference type="KEGG" id="fbr:FBFL15_3031"/>
<dbReference type="STRING" id="1034807.FBFL15_3031"/>
<protein>
    <submittedName>
        <fullName evidence="2">Uncharacterized protein</fullName>
    </submittedName>
</protein>
<dbReference type="eggNOG" id="COG1044">
    <property type="taxonomic scope" value="Bacteria"/>
</dbReference>
<organism evidence="2 3">
    <name type="scientific">Flavobacterium branchiophilum (strain FL-15)</name>
    <dbReference type="NCBI Taxonomy" id="1034807"/>
    <lineage>
        <taxon>Bacteria</taxon>
        <taxon>Pseudomonadati</taxon>
        <taxon>Bacteroidota</taxon>
        <taxon>Flavobacteriia</taxon>
        <taxon>Flavobacteriales</taxon>
        <taxon>Flavobacteriaceae</taxon>
        <taxon>Flavobacterium</taxon>
    </lineage>
</organism>
<dbReference type="AlphaFoldDB" id="G2Z0P9"/>
<sequence>MKKLIFTAALLAAGMTYGQMATPNGTVTTTTNPTTGNVGIGTTTPTQKLDVAGFIHANGLEIGKLNEDGIIYLKRALDGNSNGIINVQNGNTLNIHQGGGLGSKIVMNTNGIELKTENSLSPYNIDTRLIVKHHTGNVGIGTLDPSAKLDVVGTTKLNGQVGIGQTFGSFPTTAGSVDVSNYKLFVNGGVLANEIRVRTGWADYVFAKDYALKPIAEVEKFIASKGHLPNVPSAAEVADSGINVGDMARIQQEKIEELMLYIIQQNKRIEALEAKVNRQ</sequence>
<evidence type="ECO:0000313" key="2">
    <source>
        <dbReference type="EMBL" id="CCB70975.1"/>
    </source>
</evidence>
<proteinExistence type="predicted"/>
<dbReference type="HOGENOM" id="CLU_044440_3_0_10"/>
<accession>G2Z0P9</accession>
<keyword evidence="1" id="KW-0732">Signal</keyword>
<keyword evidence="3" id="KW-1185">Reference proteome</keyword>
<gene>
    <name evidence="2" type="ordered locus">FBFL15_3031</name>
</gene>
<feature type="signal peptide" evidence="1">
    <location>
        <begin position="1"/>
        <end position="21"/>
    </location>
</feature>
<name>G2Z0P9_FLABF</name>
<dbReference type="Proteomes" id="UP000009186">
    <property type="component" value="Chromosome"/>
</dbReference>
<evidence type="ECO:0000313" key="3">
    <source>
        <dbReference type="Proteomes" id="UP000009186"/>
    </source>
</evidence>
<feature type="chain" id="PRO_5003441126" evidence="1">
    <location>
        <begin position="22"/>
        <end position="279"/>
    </location>
</feature>
<dbReference type="EMBL" id="FQ859183">
    <property type="protein sequence ID" value="CCB70975.1"/>
    <property type="molecule type" value="Genomic_DNA"/>
</dbReference>
<evidence type="ECO:0000256" key="1">
    <source>
        <dbReference type="SAM" id="SignalP"/>
    </source>
</evidence>
<reference evidence="2 3" key="1">
    <citation type="journal article" date="2011" name="Appl. Environ. Microbiol.">
        <title>Complete genome sequence of the fish pathogen Flavobacterium branchiophilum.</title>
        <authorList>
            <consortium name="1:IP"/>
            <consortium name="Microbial Evolutionary Genomics,F-75015 Paris"/>
            <consortium name="France 2:CNRS"/>
            <consortium name="URA2171"/>
            <consortium name="F-75015 Paris,France 3:Unite de Virologie et Immunologie Mol."/>
            <consortium name="INRA,78352 Jouy en Josas Cedex"/>
            <consortium name="France. 4:Unite de Mathemathique"/>
            <consortium name="Informatique et Genome,INRA"/>
            <consortium name="78352 Jouy en Josas Cedex"/>
            <consortium name="France. 5:CEA/Genoscope"/>
            <consortium name="Evry"/>
            <consortium name="France"/>
            <person name="Touchon M."/>
            <person name="Barbier P."/>
            <person name="Bernardet J.F."/>
            <person name="Loux V."/>
            <person name="Vacherie B."/>
            <person name="Barbe V."/>
            <person name="Rocha E.P."/>
            <person name="Duchaud E."/>
        </authorList>
    </citation>
    <scope>NUCLEOTIDE SEQUENCE [LARGE SCALE GENOMIC DNA]</scope>
    <source>
        <strain evidence="2 3">FL-15</strain>
    </source>
</reference>